<protein>
    <submittedName>
        <fullName evidence="1">Uncharacterized protein</fullName>
    </submittedName>
</protein>
<accession>A0ACC1IT99</accession>
<dbReference type="EMBL" id="JANBPG010000076">
    <property type="protein sequence ID" value="KAJ1900509.1"/>
    <property type="molecule type" value="Genomic_DNA"/>
</dbReference>
<name>A0ACC1IT99_9FUNG</name>
<gene>
    <name evidence="1" type="ORF">LPJ66_001422</name>
</gene>
<evidence type="ECO:0000313" key="1">
    <source>
        <dbReference type="EMBL" id="KAJ1900509.1"/>
    </source>
</evidence>
<sequence>MYIPASTATFLQSMRGSPMSCSSSAAAAEQDQAMFNRLPSFSLRMQIPSKRNSSYYAHKQQQHMMMVSKKPVPATPSVVRKGTGEIVRPCLRKRSNTTASVPDYSEQQRLCSSDRTMAMSHMRAPRFVHFGADLECVRWFLKAQSPQSVCEDAMPDYGFSDSECPRAASPPKKQQQPLTVRLTPLRRPTPSFSTFEDSPVVLERVELADNKRCSAALRGTIKVHNIAFEKSVIVRYSFDQWRSVHEISAEFSRTLVENQGGRPGVDRFVFGMALPESVTENLPTTIAMCVRYNVAGSEHWDNNGGTNFMFKLAPPAVPAIADEDADMDTVPTTRSSSELYAPRRLTFGGQQQQQPIASGLSSFASPTAADTRRYMAQSAAVFGASSYSSSSSAGSRLGAQADGFSSPSAYMHPALCTVQQPELPLYEDMAWCGGDFATASLSSAGASYYGGYSPSFMTGSPASMSRSSSPLAAPLRTVSPIRHAVFDPEGTVRTGSPLSWSRTTTASALHC</sequence>
<keyword evidence="2" id="KW-1185">Reference proteome</keyword>
<comment type="caution">
    <text evidence="1">The sequence shown here is derived from an EMBL/GenBank/DDBJ whole genome shotgun (WGS) entry which is preliminary data.</text>
</comment>
<organism evidence="1 2">
    <name type="scientific">Kickxella alabastrina</name>
    <dbReference type="NCBI Taxonomy" id="61397"/>
    <lineage>
        <taxon>Eukaryota</taxon>
        <taxon>Fungi</taxon>
        <taxon>Fungi incertae sedis</taxon>
        <taxon>Zoopagomycota</taxon>
        <taxon>Kickxellomycotina</taxon>
        <taxon>Kickxellomycetes</taxon>
        <taxon>Kickxellales</taxon>
        <taxon>Kickxellaceae</taxon>
        <taxon>Kickxella</taxon>
    </lineage>
</organism>
<proteinExistence type="predicted"/>
<dbReference type="Proteomes" id="UP001150581">
    <property type="component" value="Unassembled WGS sequence"/>
</dbReference>
<reference evidence="1" key="1">
    <citation type="submission" date="2022-07" db="EMBL/GenBank/DDBJ databases">
        <title>Phylogenomic reconstructions and comparative analyses of Kickxellomycotina fungi.</title>
        <authorList>
            <person name="Reynolds N.K."/>
            <person name="Stajich J.E."/>
            <person name="Barry K."/>
            <person name="Grigoriev I.V."/>
            <person name="Crous P."/>
            <person name="Smith M.E."/>
        </authorList>
    </citation>
    <scope>NUCLEOTIDE SEQUENCE</scope>
    <source>
        <strain evidence="1">Benny 63K</strain>
    </source>
</reference>
<evidence type="ECO:0000313" key="2">
    <source>
        <dbReference type="Proteomes" id="UP001150581"/>
    </source>
</evidence>